<keyword evidence="3" id="KW-1185">Reference proteome</keyword>
<dbReference type="EMBL" id="CENE01000002">
    <property type="protein sequence ID" value="CEQ39324.1"/>
    <property type="molecule type" value="Genomic_DNA"/>
</dbReference>
<protein>
    <submittedName>
        <fullName evidence="2">SPOSA6832_00824-mRNA-1:cds</fullName>
    </submittedName>
</protein>
<organism evidence="2 3">
    <name type="scientific">Sporidiobolus salmonicolor</name>
    <name type="common">Yeast-like fungus</name>
    <name type="synonym">Sporobolomyces salmonicolor</name>
    <dbReference type="NCBI Taxonomy" id="5005"/>
    <lineage>
        <taxon>Eukaryota</taxon>
        <taxon>Fungi</taxon>
        <taxon>Dikarya</taxon>
        <taxon>Basidiomycota</taxon>
        <taxon>Pucciniomycotina</taxon>
        <taxon>Microbotryomycetes</taxon>
        <taxon>Sporidiobolales</taxon>
        <taxon>Sporidiobolaceae</taxon>
        <taxon>Sporobolomyces</taxon>
    </lineage>
</organism>
<evidence type="ECO:0000313" key="3">
    <source>
        <dbReference type="Proteomes" id="UP000243876"/>
    </source>
</evidence>
<evidence type="ECO:0000256" key="1">
    <source>
        <dbReference type="SAM" id="SignalP"/>
    </source>
</evidence>
<name>A0A0D6EH86_SPOSA</name>
<evidence type="ECO:0000313" key="2">
    <source>
        <dbReference type="EMBL" id="CEQ39324.1"/>
    </source>
</evidence>
<proteinExistence type="predicted"/>
<gene>
    <name evidence="2" type="primary">SPOSA6832_00824</name>
</gene>
<feature type="chain" id="PRO_5002303453" evidence="1">
    <location>
        <begin position="25"/>
        <end position="218"/>
    </location>
</feature>
<dbReference type="OrthoDB" id="2525203at2759"/>
<reference evidence="3" key="1">
    <citation type="submission" date="2015-02" db="EMBL/GenBank/DDBJ databases">
        <authorList>
            <person name="Gon?alves P."/>
        </authorList>
    </citation>
    <scope>NUCLEOTIDE SEQUENCE [LARGE SCALE GENOMIC DNA]</scope>
</reference>
<accession>A0A0D6EH86</accession>
<keyword evidence="1" id="KW-0732">Signal</keyword>
<dbReference type="Proteomes" id="UP000243876">
    <property type="component" value="Unassembled WGS sequence"/>
</dbReference>
<dbReference type="AlphaFoldDB" id="A0A0D6EH86"/>
<sequence>MLSLKGCIASLAFVAFALAPVAQATPVKVDTSILVRRTSQPSFYSNEAALDKRSSESRKDAAARIRRAKLRAAKKAKRAHAEALSQELVKRAVSSIEESEGLTKRDIERRALFARALRRVRCGQSMHFKHPDVRHQLCDSSNGYTATSSGTCVSTTNDPDNCGSVGNVCAASYNGIGTRSCVASTCRITCPAGYSLRKAQSSTNPYYCYNGSSSLVSS</sequence>
<feature type="signal peptide" evidence="1">
    <location>
        <begin position="1"/>
        <end position="24"/>
    </location>
</feature>